<dbReference type="Proteomes" id="UP000621455">
    <property type="component" value="Unassembled WGS sequence"/>
</dbReference>
<comment type="caution">
    <text evidence="2">The sequence shown here is derived from an EMBL/GenBank/DDBJ whole genome shotgun (WGS) entry which is preliminary data.</text>
</comment>
<feature type="compositionally biased region" description="Basic and acidic residues" evidence="1">
    <location>
        <begin position="16"/>
        <end position="49"/>
    </location>
</feature>
<gene>
    <name evidence="2" type="ORF">F2P44_01840</name>
</gene>
<evidence type="ECO:0000313" key="3">
    <source>
        <dbReference type="Proteomes" id="UP000621455"/>
    </source>
</evidence>
<proteinExistence type="predicted"/>
<reference evidence="2 3" key="1">
    <citation type="submission" date="2019-10" db="EMBL/GenBank/DDBJ databases">
        <title>Taxonomy of Antarctic Massilia spp.: description of Massilia rubra sp. nov., Massilia aquatica sp. nov., Massilia mucilaginosa sp. nov., Massilia frigida sp. nov. isolated from streams, lakes and regoliths.</title>
        <authorList>
            <person name="Holochova P."/>
            <person name="Sedlacek I."/>
            <person name="Kralova S."/>
            <person name="Maslanova I."/>
            <person name="Busse H.-J."/>
            <person name="Stankova E."/>
            <person name="Vrbovska V."/>
            <person name="Kovarovic V."/>
            <person name="Bartak M."/>
            <person name="Svec P."/>
            <person name="Pantucek R."/>
        </authorList>
    </citation>
    <scope>NUCLEOTIDE SEQUENCE [LARGE SCALE GENOMIC DNA]</scope>
    <source>
        <strain evidence="2 3">CCM 8695</strain>
    </source>
</reference>
<evidence type="ECO:0008006" key="4">
    <source>
        <dbReference type="Google" id="ProtNLM"/>
    </source>
</evidence>
<dbReference type="RefSeq" id="WP_167084462.1">
    <property type="nucleotide sequence ID" value="NZ_WHJG01000001.1"/>
</dbReference>
<sequence length="182" mass="20081">MPLPTPQPSKGNTRPVGHDGKEDDKKIDCKKELEKYPVHPHGGRDEEENRINDEQSHHVVQHAIFMDGKQKLSSSLEPPICTGYSFSAAPCIALRGGTKDVTSPHGKATLMQREHANEAAASGRPYTYGKAKDNAEKQLEAGELTSKEAKCVMAVVDAWIKRLCPKINDNTVVRIPWSKNNT</sequence>
<dbReference type="EMBL" id="WHJG01000001">
    <property type="protein sequence ID" value="NHZ78041.1"/>
    <property type="molecule type" value="Genomic_DNA"/>
</dbReference>
<organism evidence="2 3">
    <name type="scientific">Massilia frigida</name>
    <dbReference type="NCBI Taxonomy" id="2609281"/>
    <lineage>
        <taxon>Bacteria</taxon>
        <taxon>Pseudomonadati</taxon>
        <taxon>Pseudomonadota</taxon>
        <taxon>Betaproteobacteria</taxon>
        <taxon>Burkholderiales</taxon>
        <taxon>Oxalobacteraceae</taxon>
        <taxon>Telluria group</taxon>
        <taxon>Massilia</taxon>
    </lineage>
</organism>
<evidence type="ECO:0000313" key="2">
    <source>
        <dbReference type="EMBL" id="NHZ78041.1"/>
    </source>
</evidence>
<name>A0ABX0N437_9BURK</name>
<feature type="region of interest" description="Disordered" evidence="1">
    <location>
        <begin position="1"/>
        <end position="49"/>
    </location>
</feature>
<protein>
    <recommendedName>
        <fullName evidence="4">Tox-SHH domain-containing protein</fullName>
    </recommendedName>
</protein>
<accession>A0ABX0N437</accession>
<keyword evidence="3" id="KW-1185">Reference proteome</keyword>
<evidence type="ECO:0000256" key="1">
    <source>
        <dbReference type="SAM" id="MobiDB-lite"/>
    </source>
</evidence>